<dbReference type="AlphaFoldDB" id="C8XTA1"/>
<accession>C8XTA1</accession>
<dbReference type="InterPro" id="IPR051532">
    <property type="entry name" value="Ester_Hydrolysis_Enzymes"/>
</dbReference>
<dbReference type="CDD" id="cd01834">
    <property type="entry name" value="SGNH_hydrolase_like_2"/>
    <property type="match status" value="1"/>
</dbReference>
<dbReference type="Gene3D" id="3.40.50.1110">
    <property type="entry name" value="SGNH hydrolase"/>
    <property type="match status" value="1"/>
</dbReference>
<dbReference type="PANTHER" id="PTHR30383:SF5">
    <property type="entry name" value="SGNH HYDROLASE-TYPE ESTERASE DOMAIN-CONTAINING PROTEIN"/>
    <property type="match status" value="1"/>
</dbReference>
<dbReference type="SUPFAM" id="SSF52266">
    <property type="entry name" value="SGNH hydrolase"/>
    <property type="match status" value="1"/>
</dbReference>
<name>C8XTA1_9BACT</name>
<organism evidence="2">
    <name type="scientific">uncultured bacterium RM57</name>
    <dbReference type="NCBI Taxonomy" id="561246"/>
    <lineage>
        <taxon>Bacteria</taxon>
        <taxon>environmental samples</taxon>
    </lineage>
</organism>
<sequence length="186" mass="20731">MGQDYAYILAAKLGAEHAELGLTFLNRGISGDRVPLLAARWQADTLAIKPNVLSILVGINDTLFGDLKGETTEQYEQGFDQLLAQTLAALPNLKIVLGQPFLLPVGKHRATYAAEFAELKKRQAAVQRLATKYHLPLVRYQDAFDAACQKAPADYWTWDGVHPTYAGHWLMMQTWLETVSSFWPKG</sequence>
<evidence type="ECO:0000313" key="2">
    <source>
        <dbReference type="EMBL" id="ACI04494.1"/>
    </source>
</evidence>
<dbReference type="InterPro" id="IPR013830">
    <property type="entry name" value="SGNH_hydro"/>
</dbReference>
<dbReference type="Pfam" id="PF13472">
    <property type="entry name" value="Lipase_GDSL_2"/>
    <property type="match status" value="1"/>
</dbReference>
<dbReference type="EMBL" id="FJ151552">
    <property type="protein sequence ID" value="ACI04494.1"/>
    <property type="molecule type" value="Genomic_DNA"/>
</dbReference>
<dbReference type="InterPro" id="IPR036514">
    <property type="entry name" value="SGNH_hydro_sf"/>
</dbReference>
<protein>
    <submittedName>
        <fullName evidence="2">Putative G-D-S-L family lipolytic protein</fullName>
    </submittedName>
</protein>
<evidence type="ECO:0000259" key="1">
    <source>
        <dbReference type="Pfam" id="PF13472"/>
    </source>
</evidence>
<reference evidence="2" key="1">
    <citation type="journal article" date="2009" name="ACS Chem. Biol.">
        <title>Natural products from environmental DNA hosted in Ralstonia metallidurans.</title>
        <authorList>
            <person name="Craig J.W."/>
            <person name="Chang F.Y."/>
            <person name="Brady S.F."/>
        </authorList>
    </citation>
    <scope>NUCLEOTIDE SEQUENCE</scope>
</reference>
<feature type="domain" description="SGNH hydrolase-type esterase" evidence="1">
    <location>
        <begin position="7"/>
        <end position="169"/>
    </location>
</feature>
<dbReference type="GO" id="GO:0004622">
    <property type="term" value="F:phosphatidylcholine lysophospholipase activity"/>
    <property type="evidence" value="ECO:0007669"/>
    <property type="project" value="TreeGrafter"/>
</dbReference>
<proteinExistence type="predicted"/>
<dbReference type="PANTHER" id="PTHR30383">
    <property type="entry name" value="THIOESTERASE 1/PROTEASE 1/LYSOPHOSPHOLIPASE L1"/>
    <property type="match status" value="1"/>
</dbReference>